<dbReference type="OrthoDB" id="9762730at2"/>
<organism evidence="2 3">
    <name type="scientific">Zoogloea oleivorans</name>
    <dbReference type="NCBI Taxonomy" id="1552750"/>
    <lineage>
        <taxon>Bacteria</taxon>
        <taxon>Pseudomonadati</taxon>
        <taxon>Pseudomonadota</taxon>
        <taxon>Betaproteobacteria</taxon>
        <taxon>Rhodocyclales</taxon>
        <taxon>Zoogloeaceae</taxon>
        <taxon>Zoogloea</taxon>
    </lineage>
</organism>
<name>A0A6C2D5K4_9RHOO</name>
<dbReference type="AlphaFoldDB" id="A0A6C2D5K4"/>
<evidence type="ECO:0000256" key="1">
    <source>
        <dbReference type="SAM" id="Phobius"/>
    </source>
</evidence>
<sequence length="131" mass="14760">MQDVKDAPKPHTTIVDLGYRGVEVPGVEIIHRGRIKSLSAKARRLLRRRHAVEPVIGHLKDDRGLWRNWLKGSEGDVLNPVLCAAGYNLLWLMRAIARLGLKALFALCVLVGMRRKLSSCRLANWATSWTI</sequence>
<evidence type="ECO:0000313" key="2">
    <source>
        <dbReference type="EMBL" id="TYC60902.1"/>
    </source>
</evidence>
<feature type="transmembrane region" description="Helical" evidence="1">
    <location>
        <begin position="95"/>
        <end position="113"/>
    </location>
</feature>
<evidence type="ECO:0000313" key="3">
    <source>
        <dbReference type="Proteomes" id="UP000389128"/>
    </source>
</evidence>
<protein>
    <recommendedName>
        <fullName evidence="4">Transposase DDE domain-containing protein</fullName>
    </recommendedName>
</protein>
<gene>
    <name evidence="2" type="ORF">ETQ85_05775</name>
</gene>
<keyword evidence="1" id="KW-0812">Transmembrane</keyword>
<dbReference type="PANTHER" id="PTHR33803:SF3">
    <property type="entry name" value="BLL1974 PROTEIN"/>
    <property type="match status" value="1"/>
</dbReference>
<accession>A0A6C2D5K4</accession>
<evidence type="ECO:0008006" key="4">
    <source>
        <dbReference type="Google" id="ProtNLM"/>
    </source>
</evidence>
<dbReference type="PANTHER" id="PTHR33803">
    <property type="entry name" value="IS1478 TRANSPOSASE"/>
    <property type="match status" value="1"/>
</dbReference>
<dbReference type="Proteomes" id="UP000389128">
    <property type="component" value="Unassembled WGS sequence"/>
</dbReference>
<keyword evidence="1" id="KW-1133">Transmembrane helix</keyword>
<proteinExistence type="predicted"/>
<reference evidence="2 3" key="1">
    <citation type="submission" date="2019-01" db="EMBL/GenBank/DDBJ databases">
        <title>Zoogloea oleivorans genome sequencing and assembly.</title>
        <authorList>
            <person name="Tancsics A."/>
            <person name="Farkas M."/>
            <person name="Kriszt B."/>
            <person name="Maroti G."/>
            <person name="Horvath B."/>
        </authorList>
    </citation>
    <scope>NUCLEOTIDE SEQUENCE [LARGE SCALE GENOMIC DNA]</scope>
    <source>
        <strain evidence="2 3">Buc</strain>
    </source>
</reference>
<dbReference type="EMBL" id="SDKK01000004">
    <property type="protein sequence ID" value="TYC60902.1"/>
    <property type="molecule type" value="Genomic_DNA"/>
</dbReference>
<keyword evidence="3" id="KW-1185">Reference proteome</keyword>
<comment type="caution">
    <text evidence="2">The sequence shown here is derived from an EMBL/GenBank/DDBJ whole genome shotgun (WGS) entry which is preliminary data.</text>
</comment>
<keyword evidence="1" id="KW-0472">Membrane</keyword>